<proteinExistence type="predicted"/>
<name>A0A9D0Z7G6_9FIRM</name>
<reference evidence="2" key="2">
    <citation type="journal article" date="2021" name="PeerJ">
        <title>Extensive microbial diversity within the chicken gut microbiome revealed by metagenomics and culture.</title>
        <authorList>
            <person name="Gilroy R."/>
            <person name="Ravi A."/>
            <person name="Getino M."/>
            <person name="Pursley I."/>
            <person name="Horton D.L."/>
            <person name="Alikhan N.F."/>
            <person name="Baker D."/>
            <person name="Gharbi K."/>
            <person name="Hall N."/>
            <person name="Watson M."/>
            <person name="Adriaenssens E.M."/>
            <person name="Foster-Nyarko E."/>
            <person name="Jarju S."/>
            <person name="Secka A."/>
            <person name="Antonio M."/>
            <person name="Oren A."/>
            <person name="Chaudhuri R.R."/>
            <person name="La Ragione R."/>
            <person name="Hildebrand F."/>
            <person name="Pallen M.J."/>
        </authorList>
    </citation>
    <scope>NUCLEOTIDE SEQUENCE</scope>
    <source>
        <strain evidence="2">ChiSjej2B20-13462</strain>
    </source>
</reference>
<dbReference type="Proteomes" id="UP000886874">
    <property type="component" value="Unassembled WGS sequence"/>
</dbReference>
<evidence type="ECO:0000313" key="3">
    <source>
        <dbReference type="Proteomes" id="UP000886874"/>
    </source>
</evidence>
<dbReference type="InterPro" id="IPR029039">
    <property type="entry name" value="Flavoprotein-like_sf"/>
</dbReference>
<dbReference type="AlphaFoldDB" id="A0A9D0Z7G6"/>
<sequence length="344" mass="37021">MVYRVSLGTNPRLERALESLALPRLSPEDDFTGKRLLFTLAVDEAGADPSLFTLLRRLRTEPGALEGAAAAMVADGSGELYTKSSAQALALACSMAGACLPGRALVEATGSLYNHHIQAANRGLSWEETYFRRVEELAARLETFAPPRFDRPRVLMLHASDQRRSNTLALGRAVLERLSDRCDVREIGLLNGTVHDCRGCGYHQCLHFAQNSTCFYGGPLSEEVFPAILESDLLLFLCPNYNDALGANLVALINRMTGLVVQQDLGAKYVAGVVASGYSGGDLVARQLLGAMCLNRGLILPPRALLLETAHDPGDALRALGIARRLDEFSAGLSKIVGSGEKLA</sequence>
<organism evidence="2 3">
    <name type="scientific">Candidatus Avoscillospira stercorigallinarum</name>
    <dbReference type="NCBI Taxonomy" id="2840708"/>
    <lineage>
        <taxon>Bacteria</taxon>
        <taxon>Bacillati</taxon>
        <taxon>Bacillota</taxon>
        <taxon>Clostridia</taxon>
        <taxon>Eubacteriales</taxon>
        <taxon>Oscillospiraceae</taxon>
        <taxon>Oscillospiraceae incertae sedis</taxon>
        <taxon>Candidatus Avoscillospira</taxon>
    </lineage>
</organism>
<comment type="caution">
    <text evidence="2">The sequence shown here is derived from an EMBL/GenBank/DDBJ whole genome shotgun (WGS) entry which is preliminary data.</text>
</comment>
<dbReference type="GO" id="GO:0016491">
    <property type="term" value="F:oxidoreductase activity"/>
    <property type="evidence" value="ECO:0007669"/>
    <property type="project" value="InterPro"/>
</dbReference>
<feature type="domain" description="NADPH-dependent FMN reductase-like" evidence="1">
    <location>
        <begin position="152"/>
        <end position="311"/>
    </location>
</feature>
<evidence type="ECO:0000313" key="2">
    <source>
        <dbReference type="EMBL" id="HIQ70403.1"/>
    </source>
</evidence>
<dbReference type="Gene3D" id="3.40.50.360">
    <property type="match status" value="1"/>
</dbReference>
<dbReference type="EMBL" id="DVFN01000124">
    <property type="protein sequence ID" value="HIQ70403.1"/>
    <property type="molecule type" value="Genomic_DNA"/>
</dbReference>
<dbReference type="SUPFAM" id="SSF52218">
    <property type="entry name" value="Flavoproteins"/>
    <property type="match status" value="1"/>
</dbReference>
<evidence type="ECO:0000259" key="1">
    <source>
        <dbReference type="Pfam" id="PF03358"/>
    </source>
</evidence>
<reference evidence="2" key="1">
    <citation type="submission" date="2020-10" db="EMBL/GenBank/DDBJ databases">
        <authorList>
            <person name="Gilroy R."/>
        </authorList>
    </citation>
    <scope>NUCLEOTIDE SEQUENCE</scope>
    <source>
        <strain evidence="2">ChiSjej2B20-13462</strain>
    </source>
</reference>
<dbReference type="InterPro" id="IPR005025">
    <property type="entry name" value="FMN_Rdtase-like_dom"/>
</dbReference>
<accession>A0A9D0Z7G6</accession>
<gene>
    <name evidence="2" type="ORF">IAA67_08750</name>
</gene>
<protein>
    <submittedName>
        <fullName evidence="2">NAD(P)H-dependent oxidoreductase</fullName>
    </submittedName>
</protein>
<dbReference type="Pfam" id="PF03358">
    <property type="entry name" value="FMN_red"/>
    <property type="match status" value="1"/>
</dbReference>